<organism evidence="1 2">
    <name type="scientific">Desulfonema magnum</name>
    <dbReference type="NCBI Taxonomy" id="45655"/>
    <lineage>
        <taxon>Bacteria</taxon>
        <taxon>Pseudomonadati</taxon>
        <taxon>Thermodesulfobacteriota</taxon>
        <taxon>Desulfobacteria</taxon>
        <taxon>Desulfobacterales</taxon>
        <taxon>Desulfococcaceae</taxon>
        <taxon>Desulfonema</taxon>
    </lineage>
</organism>
<evidence type="ECO:0000313" key="1">
    <source>
        <dbReference type="EMBL" id="QTA84243.1"/>
    </source>
</evidence>
<dbReference type="AlphaFoldDB" id="A0A975BFC3"/>
<keyword evidence="2" id="KW-1185">Reference proteome</keyword>
<reference evidence="1" key="1">
    <citation type="journal article" date="2021" name="Microb. Physiol.">
        <title>Proteogenomic Insights into the Physiology of Marine, Sulfate-Reducing, Filamentous Desulfonema limicola and Desulfonema magnum.</title>
        <authorList>
            <person name="Schnaars V."/>
            <person name="Wohlbrand L."/>
            <person name="Scheve S."/>
            <person name="Hinrichs C."/>
            <person name="Reinhardt R."/>
            <person name="Rabus R."/>
        </authorList>
    </citation>
    <scope>NUCLEOTIDE SEQUENCE</scope>
    <source>
        <strain evidence="1">4be13</strain>
    </source>
</reference>
<dbReference type="Proteomes" id="UP000663722">
    <property type="component" value="Chromosome"/>
</dbReference>
<dbReference type="KEGG" id="dmm:dnm_002370"/>
<accession>A0A975BFC3</accession>
<gene>
    <name evidence="1" type="ORF">dnm_002370</name>
</gene>
<proteinExistence type="predicted"/>
<evidence type="ECO:0000313" key="2">
    <source>
        <dbReference type="Proteomes" id="UP000663722"/>
    </source>
</evidence>
<sequence>MSRIFFCIFGYHISTMGPKRKIIRQFILLSVLTELSHQNHRSVTLNAA</sequence>
<name>A0A975BFC3_9BACT</name>
<dbReference type="EMBL" id="CP061800">
    <property type="protein sequence ID" value="QTA84243.1"/>
    <property type="molecule type" value="Genomic_DNA"/>
</dbReference>
<protein>
    <submittedName>
        <fullName evidence="1">Uncharacterized protein</fullName>
    </submittedName>
</protein>